<dbReference type="SUPFAM" id="SSF46785">
    <property type="entry name" value="Winged helix' DNA-binding domain"/>
    <property type="match status" value="1"/>
</dbReference>
<keyword evidence="2" id="KW-0238">DNA-binding</keyword>
<organism evidence="5 6">
    <name type="scientific">Dongia sedimenti</name>
    <dbReference type="NCBI Taxonomy" id="3064282"/>
    <lineage>
        <taxon>Bacteria</taxon>
        <taxon>Pseudomonadati</taxon>
        <taxon>Pseudomonadota</taxon>
        <taxon>Alphaproteobacteria</taxon>
        <taxon>Rhodospirillales</taxon>
        <taxon>Dongiaceae</taxon>
        <taxon>Dongia</taxon>
    </lineage>
</organism>
<dbReference type="Pfam" id="PF00392">
    <property type="entry name" value="GntR"/>
    <property type="match status" value="1"/>
</dbReference>
<dbReference type="SUPFAM" id="SSF48008">
    <property type="entry name" value="GntR ligand-binding domain-like"/>
    <property type="match status" value="1"/>
</dbReference>
<evidence type="ECO:0000256" key="3">
    <source>
        <dbReference type="ARBA" id="ARBA00023163"/>
    </source>
</evidence>
<gene>
    <name evidence="5" type="ORF">Q8A70_26930</name>
</gene>
<dbReference type="InterPro" id="IPR000524">
    <property type="entry name" value="Tscrpt_reg_HTH_GntR"/>
</dbReference>
<protein>
    <submittedName>
        <fullName evidence="5">GntR family transcriptional regulator</fullName>
    </submittedName>
</protein>
<dbReference type="CDD" id="cd07377">
    <property type="entry name" value="WHTH_GntR"/>
    <property type="match status" value="1"/>
</dbReference>
<comment type="caution">
    <text evidence="5">The sequence shown here is derived from an EMBL/GenBank/DDBJ whole genome shotgun (WGS) entry which is preliminary data.</text>
</comment>
<dbReference type="InterPro" id="IPR036390">
    <property type="entry name" value="WH_DNA-bd_sf"/>
</dbReference>
<evidence type="ECO:0000313" key="5">
    <source>
        <dbReference type="EMBL" id="MDQ7251349.1"/>
    </source>
</evidence>
<dbReference type="SMART" id="SM00895">
    <property type="entry name" value="FCD"/>
    <property type="match status" value="1"/>
</dbReference>
<keyword evidence="1" id="KW-0805">Transcription regulation</keyword>
<dbReference type="Proteomes" id="UP001230156">
    <property type="component" value="Unassembled WGS sequence"/>
</dbReference>
<dbReference type="Gene3D" id="1.20.120.530">
    <property type="entry name" value="GntR ligand-binding domain-like"/>
    <property type="match status" value="1"/>
</dbReference>
<dbReference type="SMART" id="SM00345">
    <property type="entry name" value="HTH_GNTR"/>
    <property type="match status" value="1"/>
</dbReference>
<dbReference type="RefSeq" id="WP_379961632.1">
    <property type="nucleotide sequence ID" value="NZ_JAUYVI010000010.1"/>
</dbReference>
<dbReference type="PRINTS" id="PR00035">
    <property type="entry name" value="HTHGNTR"/>
</dbReference>
<evidence type="ECO:0000313" key="6">
    <source>
        <dbReference type="Proteomes" id="UP001230156"/>
    </source>
</evidence>
<evidence type="ECO:0000256" key="1">
    <source>
        <dbReference type="ARBA" id="ARBA00023015"/>
    </source>
</evidence>
<dbReference type="Pfam" id="PF07729">
    <property type="entry name" value="FCD"/>
    <property type="match status" value="1"/>
</dbReference>
<feature type="domain" description="HTH gntR-type" evidence="4">
    <location>
        <begin position="19"/>
        <end position="86"/>
    </location>
</feature>
<keyword evidence="3" id="KW-0804">Transcription</keyword>
<name>A0ABU0YUE3_9PROT</name>
<dbReference type="InterPro" id="IPR008920">
    <property type="entry name" value="TF_FadR/GntR_C"/>
</dbReference>
<keyword evidence="6" id="KW-1185">Reference proteome</keyword>
<dbReference type="InterPro" id="IPR036388">
    <property type="entry name" value="WH-like_DNA-bd_sf"/>
</dbReference>
<evidence type="ECO:0000259" key="4">
    <source>
        <dbReference type="PROSITE" id="PS50949"/>
    </source>
</evidence>
<dbReference type="InterPro" id="IPR011711">
    <property type="entry name" value="GntR_C"/>
</dbReference>
<dbReference type="PROSITE" id="PS50949">
    <property type="entry name" value="HTH_GNTR"/>
    <property type="match status" value="1"/>
</dbReference>
<proteinExistence type="predicted"/>
<dbReference type="EMBL" id="JAUYVI010000010">
    <property type="protein sequence ID" value="MDQ7251349.1"/>
    <property type="molecule type" value="Genomic_DNA"/>
</dbReference>
<reference evidence="6" key="1">
    <citation type="submission" date="2023-08" db="EMBL/GenBank/DDBJ databases">
        <title>Rhodospirillaceae gen. nov., a novel taxon isolated from the Yangtze River Yuezi River estuary sludge.</title>
        <authorList>
            <person name="Ruan L."/>
        </authorList>
    </citation>
    <scope>NUCLEOTIDE SEQUENCE [LARGE SCALE GENOMIC DNA]</scope>
    <source>
        <strain evidence="6">R-7</strain>
    </source>
</reference>
<dbReference type="Gene3D" id="1.10.10.10">
    <property type="entry name" value="Winged helix-like DNA-binding domain superfamily/Winged helix DNA-binding domain"/>
    <property type="match status" value="1"/>
</dbReference>
<sequence>MGQAGLQQRPDTFTLDRKLPAAEQVYRALREAILTCRLEPNEAISENRLCSMFGVSRSPVRTAITRLAEDGLIDIFPQRGTFVAPIKLRQVREAQFARSALEVALAAEAARHWRDADTKALKANLARQERHARAGDGWAFYLDNESFHQVIAQAARMEGVWGTVQSVKTLWDRIGHMANRVPAHMADIIAEHRALVEALDSRDPKRAAACMKRHLKSVDHAIARLRPLHGDYFVEE</sequence>
<dbReference type="PANTHER" id="PTHR43537:SF45">
    <property type="entry name" value="GNTR FAMILY REGULATORY PROTEIN"/>
    <property type="match status" value="1"/>
</dbReference>
<evidence type="ECO:0000256" key="2">
    <source>
        <dbReference type="ARBA" id="ARBA00023125"/>
    </source>
</evidence>
<accession>A0ABU0YUE3</accession>
<dbReference type="PANTHER" id="PTHR43537">
    <property type="entry name" value="TRANSCRIPTIONAL REGULATOR, GNTR FAMILY"/>
    <property type="match status" value="1"/>
</dbReference>